<dbReference type="AlphaFoldDB" id="A0A9P7FNG6"/>
<protein>
    <submittedName>
        <fullName evidence="2">Uncharacterized protein</fullName>
    </submittedName>
</protein>
<dbReference type="OrthoDB" id="3039717at2759"/>
<evidence type="ECO:0000256" key="1">
    <source>
        <dbReference type="SAM" id="MobiDB-lite"/>
    </source>
</evidence>
<organism evidence="2 3">
    <name type="scientific">Sphagnurus paluster</name>
    <dbReference type="NCBI Taxonomy" id="117069"/>
    <lineage>
        <taxon>Eukaryota</taxon>
        <taxon>Fungi</taxon>
        <taxon>Dikarya</taxon>
        <taxon>Basidiomycota</taxon>
        <taxon>Agaricomycotina</taxon>
        <taxon>Agaricomycetes</taxon>
        <taxon>Agaricomycetidae</taxon>
        <taxon>Agaricales</taxon>
        <taxon>Tricholomatineae</taxon>
        <taxon>Lyophyllaceae</taxon>
        <taxon>Sphagnurus</taxon>
    </lineage>
</organism>
<feature type="region of interest" description="Disordered" evidence="1">
    <location>
        <begin position="290"/>
        <end position="354"/>
    </location>
</feature>
<dbReference type="Proteomes" id="UP000717328">
    <property type="component" value="Unassembled WGS sequence"/>
</dbReference>
<evidence type="ECO:0000313" key="3">
    <source>
        <dbReference type="Proteomes" id="UP000717328"/>
    </source>
</evidence>
<name>A0A9P7FNG6_9AGAR</name>
<accession>A0A9P7FNG6</accession>
<proteinExistence type="predicted"/>
<gene>
    <name evidence="2" type="ORF">H0H81_006276</name>
</gene>
<reference evidence="2" key="2">
    <citation type="submission" date="2021-10" db="EMBL/GenBank/DDBJ databases">
        <title>Phylogenomics reveals ancestral predisposition of the termite-cultivated fungus Termitomyces towards a domesticated lifestyle.</title>
        <authorList>
            <person name="Auxier B."/>
            <person name="Grum-Grzhimaylo A."/>
            <person name="Cardenas M.E."/>
            <person name="Lodge J.D."/>
            <person name="Laessoe T."/>
            <person name="Pedersen O."/>
            <person name="Smith M.E."/>
            <person name="Kuyper T.W."/>
            <person name="Franco-Molano E.A."/>
            <person name="Baroni T.J."/>
            <person name="Aanen D.K."/>
        </authorList>
    </citation>
    <scope>NUCLEOTIDE SEQUENCE</scope>
    <source>
        <strain evidence="2">D49</strain>
    </source>
</reference>
<dbReference type="EMBL" id="JABCKI010007323">
    <property type="protein sequence ID" value="KAG5633651.1"/>
    <property type="molecule type" value="Genomic_DNA"/>
</dbReference>
<keyword evidence="3" id="KW-1185">Reference proteome</keyword>
<sequence>MAPTTTAESYRRAVSPAAMAALAIADIPVAADADATAASTIEARNAARSRLYYSADSFDGLVDLIPGDFRVPLREPLKAILSSAERQIAARNLVAKWEKLRLQGKRPDPWNAKQPVIQFSKDYAESAEATAARNSLAAKHEEYLASAFSDALAAQQGQVDSIHADLQPMALLRRLKPAYLRVVDVNSIKYRRPKLVSTVVDGRVEHTLEGWSEDPEWTRLRGEVLSDLPILGLRVVTIAETAALVEQIKTEKKKALQRDIDVEMADATQPDFRNIAEMVAEAVKKEVAKKAPANLKNHKFNKRKDGKGEGSSKKKSSPSNDNRKPQGGGKPRRSKGRAGKPAPGNAKGKGKGKA</sequence>
<evidence type="ECO:0000313" key="2">
    <source>
        <dbReference type="EMBL" id="KAG5633651.1"/>
    </source>
</evidence>
<reference evidence="2" key="1">
    <citation type="submission" date="2021-02" db="EMBL/GenBank/DDBJ databases">
        <authorList>
            <person name="Nieuwenhuis M."/>
            <person name="Van De Peppel L.J.J."/>
        </authorList>
    </citation>
    <scope>NUCLEOTIDE SEQUENCE</scope>
    <source>
        <strain evidence="2">D49</strain>
    </source>
</reference>
<feature type="compositionally biased region" description="Basic residues" evidence="1">
    <location>
        <begin position="296"/>
        <end position="305"/>
    </location>
</feature>
<comment type="caution">
    <text evidence="2">The sequence shown here is derived from an EMBL/GenBank/DDBJ whole genome shotgun (WGS) entry which is preliminary data.</text>
</comment>